<protein>
    <recommendedName>
        <fullName evidence="4">DUF2892 domain-containing protein</fullName>
    </recommendedName>
</protein>
<name>A0AB73BKJ2_9GAMM</name>
<dbReference type="AlphaFoldDB" id="A0AB73BKJ2"/>
<keyword evidence="1" id="KW-1133">Transmembrane helix</keyword>
<dbReference type="RefSeq" id="WP_188085236.1">
    <property type="nucleotide sequence ID" value="NZ_SEUK01000042.1"/>
</dbReference>
<keyword evidence="1" id="KW-0472">Membrane</keyword>
<evidence type="ECO:0000313" key="3">
    <source>
        <dbReference type="Proteomes" id="UP000324162"/>
    </source>
</evidence>
<evidence type="ECO:0000313" key="2">
    <source>
        <dbReference type="EMBL" id="KAA1163497.1"/>
    </source>
</evidence>
<feature type="transmembrane region" description="Helical" evidence="1">
    <location>
        <begin position="60"/>
        <end position="84"/>
    </location>
</feature>
<dbReference type="Proteomes" id="UP000324162">
    <property type="component" value="Unassembled WGS sequence"/>
</dbReference>
<dbReference type="EMBL" id="SEUK01000042">
    <property type="protein sequence ID" value="KAA1163497.1"/>
    <property type="molecule type" value="Genomic_DNA"/>
</dbReference>
<evidence type="ECO:0008006" key="4">
    <source>
        <dbReference type="Google" id="ProtNLM"/>
    </source>
</evidence>
<keyword evidence="1" id="KW-0812">Transmembrane</keyword>
<proteinExistence type="predicted"/>
<reference evidence="2 3" key="1">
    <citation type="submission" date="2019-01" db="EMBL/GenBank/DDBJ databases">
        <title>Genome sequences of marine Pseudoalteromonas species.</title>
        <authorList>
            <person name="Boraston A.B."/>
            <person name="Hehemann J.-H."/>
            <person name="Vickers C.J."/>
            <person name="Salama-Alber O."/>
            <person name="Abe K."/>
            <person name="Hettle A.J."/>
        </authorList>
    </citation>
    <scope>NUCLEOTIDE SEQUENCE [LARGE SCALE GENOMIC DNA]</scope>
    <source>
        <strain evidence="2 3">PS42</strain>
    </source>
</reference>
<feature type="transmembrane region" description="Helical" evidence="1">
    <location>
        <begin position="34"/>
        <end position="54"/>
    </location>
</feature>
<gene>
    <name evidence="2" type="ORF">EU508_04750</name>
</gene>
<organism evidence="2 3">
    <name type="scientific">Pseudoalteromonas fuliginea</name>
    <dbReference type="NCBI Taxonomy" id="1872678"/>
    <lineage>
        <taxon>Bacteria</taxon>
        <taxon>Pseudomonadati</taxon>
        <taxon>Pseudomonadota</taxon>
        <taxon>Gammaproteobacteria</taxon>
        <taxon>Alteromonadales</taxon>
        <taxon>Pseudoalteromonadaceae</taxon>
        <taxon>Pseudoalteromonas</taxon>
    </lineage>
</organism>
<evidence type="ECO:0000256" key="1">
    <source>
        <dbReference type="SAM" id="Phobius"/>
    </source>
</evidence>
<comment type="caution">
    <text evidence="2">The sequence shown here is derived from an EMBL/GenBank/DDBJ whole genome shotgun (WGS) entry which is preliminary data.</text>
</comment>
<accession>A0AB73BKJ2</accession>
<sequence length="85" mass="9918">MKEKGDSKIYTNCNIITLNIHQEKKEEGSHRNYFLRRLVGGLFIFFIELMFSSWFGGTVYLHIVNSLIGLCPIKYLAILSYLLAW</sequence>